<organism evidence="1 2">
    <name type="scientific">Rhizobium phage RHph_TM30</name>
    <dbReference type="NCBI Taxonomy" id="2509764"/>
    <lineage>
        <taxon>Viruses</taxon>
        <taxon>Duplodnaviria</taxon>
        <taxon>Heunggongvirae</taxon>
        <taxon>Uroviricota</taxon>
        <taxon>Caudoviricetes</taxon>
        <taxon>Kleczkowskaviridae</taxon>
        <taxon>Cuauhnahuacvirus</taxon>
        <taxon>Cuauhnahuacvirus TM30</taxon>
    </lineage>
</organism>
<sequence length="107" mass="12048">MSTSVTTATYYVAKTKATRTRDDQVLKHNIGDEFTLVAGEWIGMDGYRMPGWTEYLPAKFPLLINAMDYIKHLPGEMYGFKVIPDTVSFSKVTVTTTTEEEEVTLDA</sequence>
<evidence type="ECO:0000313" key="1">
    <source>
        <dbReference type="EMBL" id="QIG71145.1"/>
    </source>
</evidence>
<gene>
    <name evidence="1" type="ORF">EVB93_038</name>
</gene>
<dbReference type="EMBL" id="MN988521">
    <property type="protein sequence ID" value="QIG71145.1"/>
    <property type="molecule type" value="Genomic_DNA"/>
</dbReference>
<protein>
    <submittedName>
        <fullName evidence="1">Uncharacterized protein</fullName>
    </submittedName>
</protein>
<proteinExistence type="predicted"/>
<name>A0A7S5UUH8_9CAUD</name>
<keyword evidence="2" id="KW-1185">Reference proteome</keyword>
<dbReference type="Proteomes" id="UP000629603">
    <property type="component" value="Segment"/>
</dbReference>
<accession>A0A7S5UUH8</accession>
<evidence type="ECO:0000313" key="2">
    <source>
        <dbReference type="Proteomes" id="UP000629603"/>
    </source>
</evidence>
<reference evidence="1 2" key="1">
    <citation type="submission" date="2020-01" db="EMBL/GenBank/DDBJ databases">
        <title>Patterns of diversity and host range of bacteriophage communities associated with bean-nodulatin bacteria.</title>
        <authorList>
            <person name="Vann Cauwenberghe J."/>
            <person name="Santamaria R.I."/>
            <person name="Bustos P."/>
            <person name="Juarez S."/>
            <person name="Gonzalez V."/>
        </authorList>
    </citation>
    <scope>NUCLEOTIDE SEQUENCE [LARGE SCALE GENOMIC DNA]</scope>
</reference>